<dbReference type="EMBL" id="JAEAOA010001749">
    <property type="protein sequence ID" value="KAK3602159.1"/>
    <property type="molecule type" value="Genomic_DNA"/>
</dbReference>
<keyword evidence="2" id="KW-1185">Reference proteome</keyword>
<reference evidence="1" key="3">
    <citation type="submission" date="2023-05" db="EMBL/GenBank/DDBJ databases">
        <authorList>
            <person name="Smith C.H."/>
        </authorList>
    </citation>
    <scope>NUCLEOTIDE SEQUENCE</scope>
    <source>
        <strain evidence="1">CHS0354</strain>
        <tissue evidence="1">Mantle</tissue>
    </source>
</reference>
<proteinExistence type="predicted"/>
<accession>A0AAE0W5T6</accession>
<dbReference type="AlphaFoldDB" id="A0AAE0W5T6"/>
<organism evidence="1 2">
    <name type="scientific">Potamilus streckersoni</name>
    <dbReference type="NCBI Taxonomy" id="2493646"/>
    <lineage>
        <taxon>Eukaryota</taxon>
        <taxon>Metazoa</taxon>
        <taxon>Spiralia</taxon>
        <taxon>Lophotrochozoa</taxon>
        <taxon>Mollusca</taxon>
        <taxon>Bivalvia</taxon>
        <taxon>Autobranchia</taxon>
        <taxon>Heteroconchia</taxon>
        <taxon>Palaeoheterodonta</taxon>
        <taxon>Unionida</taxon>
        <taxon>Unionoidea</taxon>
        <taxon>Unionidae</taxon>
        <taxon>Ambleminae</taxon>
        <taxon>Lampsilini</taxon>
        <taxon>Potamilus</taxon>
    </lineage>
</organism>
<sequence length="197" mass="22919">MSRRTKKVDQLRANQKIFEDKVFAYGSLKSSPQELLCKWCRKFVGFGDSFCSIACHAKFTRTCRRRFITLRVPNNIQINREVTKTLRSNTPLTAYSGLATKTRTELQLNTTAPKDQSKDPFVCEYHTRQLIYPGSRFCDQACETRKCQLINKIVGAHKRKIFPSFEVLAKNVTNIPNNFNPYIPSWTKQTKTKQRER</sequence>
<name>A0AAE0W5T6_9BIVA</name>
<evidence type="ECO:0000313" key="1">
    <source>
        <dbReference type="EMBL" id="KAK3602159.1"/>
    </source>
</evidence>
<protein>
    <submittedName>
        <fullName evidence="1">Uncharacterized protein</fullName>
    </submittedName>
</protein>
<evidence type="ECO:0000313" key="2">
    <source>
        <dbReference type="Proteomes" id="UP001195483"/>
    </source>
</evidence>
<comment type="caution">
    <text evidence="1">The sequence shown here is derived from an EMBL/GenBank/DDBJ whole genome shotgun (WGS) entry which is preliminary data.</text>
</comment>
<reference evidence="1" key="2">
    <citation type="journal article" date="2021" name="Genome Biol. Evol.">
        <title>Developing a high-quality reference genome for a parasitic bivalve with doubly uniparental inheritance (Bivalvia: Unionida).</title>
        <authorList>
            <person name="Smith C.H."/>
        </authorList>
    </citation>
    <scope>NUCLEOTIDE SEQUENCE</scope>
    <source>
        <strain evidence="1">CHS0354</strain>
        <tissue evidence="1">Mantle</tissue>
    </source>
</reference>
<reference evidence="1" key="1">
    <citation type="journal article" date="2021" name="Genome Biol. Evol.">
        <title>A High-Quality Reference Genome for a Parasitic Bivalve with Doubly Uniparental Inheritance (Bivalvia: Unionida).</title>
        <authorList>
            <person name="Smith C.H."/>
        </authorList>
    </citation>
    <scope>NUCLEOTIDE SEQUENCE</scope>
    <source>
        <strain evidence="1">CHS0354</strain>
    </source>
</reference>
<dbReference type="Proteomes" id="UP001195483">
    <property type="component" value="Unassembled WGS sequence"/>
</dbReference>
<gene>
    <name evidence="1" type="ORF">CHS0354_029165</name>
</gene>